<evidence type="ECO:0000313" key="5">
    <source>
        <dbReference type="WBParaSite" id="TCNE_0000792701-mRNA-1"/>
    </source>
</evidence>
<evidence type="ECO:0000259" key="2">
    <source>
        <dbReference type="PROSITE" id="PS51670"/>
    </source>
</evidence>
<proteinExistence type="predicted"/>
<dbReference type="InterPro" id="IPR003582">
    <property type="entry name" value="ShKT_dom"/>
</dbReference>
<dbReference type="Pfam" id="PF01549">
    <property type="entry name" value="ShK"/>
    <property type="match status" value="2"/>
</dbReference>
<dbReference type="PROSITE" id="PS51670">
    <property type="entry name" value="SHKT"/>
    <property type="match status" value="2"/>
</dbReference>
<dbReference type="PANTHER" id="PTHR46219:SF5">
    <property type="entry name" value="SHKT DOMAIN-CONTAINING PROTEIN"/>
    <property type="match status" value="1"/>
</dbReference>
<dbReference type="PANTHER" id="PTHR46219">
    <property type="entry name" value="PROTEIN CBG11138"/>
    <property type="match status" value="1"/>
</dbReference>
<keyword evidence="1" id="KW-1015">Disulfide bond</keyword>
<feature type="disulfide bond" evidence="1">
    <location>
        <begin position="94"/>
        <end position="128"/>
    </location>
</feature>
<feature type="domain" description="ShKT" evidence="2">
    <location>
        <begin position="54"/>
        <end position="88"/>
    </location>
</feature>
<dbReference type="EMBL" id="UYWY01019786">
    <property type="protein sequence ID" value="VDM39248.1"/>
    <property type="molecule type" value="Genomic_DNA"/>
</dbReference>
<dbReference type="SMART" id="SM00254">
    <property type="entry name" value="ShKT"/>
    <property type="match status" value="2"/>
</dbReference>
<keyword evidence="4" id="KW-1185">Reference proteome</keyword>
<comment type="caution">
    <text evidence="1">Lacks conserved residue(s) required for the propagation of feature annotation.</text>
</comment>
<evidence type="ECO:0000256" key="1">
    <source>
        <dbReference type="PROSITE-ProRule" id="PRU01005"/>
    </source>
</evidence>
<gene>
    <name evidence="3" type="ORF">TCNE_LOCUS7927</name>
</gene>
<evidence type="ECO:0000313" key="3">
    <source>
        <dbReference type="EMBL" id="VDM39248.1"/>
    </source>
</evidence>
<dbReference type="Gene3D" id="1.10.10.1870">
    <property type="entry name" value="ShTK domain-like"/>
    <property type="match status" value="1"/>
</dbReference>
<dbReference type="AlphaFoldDB" id="A0A183UHF7"/>
<sequence length="133" mass="14295">MHAPVEPGFATFYVVNCCTADLMPALSPVLPLSLLKPTFNASYFSTDNTNNSSCKDTATNCDQLKNLCTNNLYKELMAEKCTKTCNYCGGTSACKDEATNCADLSSLCTNNLYQSLMSQLCKQTCGLCNAPPG</sequence>
<dbReference type="Gene3D" id="1.10.10.1940">
    <property type="match status" value="1"/>
</dbReference>
<reference evidence="5" key="1">
    <citation type="submission" date="2016-06" db="UniProtKB">
        <authorList>
            <consortium name="WormBaseParasite"/>
        </authorList>
    </citation>
    <scope>IDENTIFICATION</scope>
</reference>
<dbReference type="WBParaSite" id="TCNE_0000792701-mRNA-1">
    <property type="protein sequence ID" value="TCNE_0000792701-mRNA-1"/>
    <property type="gene ID" value="TCNE_0000792701"/>
</dbReference>
<protein>
    <submittedName>
        <fullName evidence="5">ShTK domain protein</fullName>
    </submittedName>
</protein>
<organism evidence="4 5">
    <name type="scientific">Toxocara canis</name>
    <name type="common">Canine roundworm</name>
    <dbReference type="NCBI Taxonomy" id="6265"/>
    <lineage>
        <taxon>Eukaryota</taxon>
        <taxon>Metazoa</taxon>
        <taxon>Ecdysozoa</taxon>
        <taxon>Nematoda</taxon>
        <taxon>Chromadorea</taxon>
        <taxon>Rhabditida</taxon>
        <taxon>Spirurina</taxon>
        <taxon>Ascaridomorpha</taxon>
        <taxon>Ascaridoidea</taxon>
        <taxon>Toxocaridae</taxon>
        <taxon>Toxocara</taxon>
    </lineage>
</organism>
<name>A0A183UHF7_TOXCA</name>
<feature type="domain" description="ShKT" evidence="2">
    <location>
        <begin position="94"/>
        <end position="128"/>
    </location>
</feature>
<accession>A0A183UHF7</accession>
<feature type="disulfide bond" evidence="1">
    <location>
        <begin position="54"/>
        <end position="88"/>
    </location>
</feature>
<dbReference type="Proteomes" id="UP000050794">
    <property type="component" value="Unassembled WGS sequence"/>
</dbReference>
<reference evidence="3 4" key="2">
    <citation type="submission" date="2018-11" db="EMBL/GenBank/DDBJ databases">
        <authorList>
            <consortium name="Pathogen Informatics"/>
        </authorList>
    </citation>
    <scope>NUCLEOTIDE SEQUENCE [LARGE SCALE GENOMIC DNA]</scope>
</reference>
<evidence type="ECO:0000313" key="4">
    <source>
        <dbReference type="Proteomes" id="UP000050794"/>
    </source>
</evidence>